<dbReference type="PANTHER" id="PTHR13101:SF1">
    <property type="entry name" value="PHOSPHOMEVALONATE KINASE"/>
    <property type="match status" value="1"/>
</dbReference>
<keyword evidence="12" id="KW-0752">Steroid biosynthesis</keyword>
<evidence type="ECO:0000256" key="7">
    <source>
        <dbReference type="ARBA" id="ARBA00022679"/>
    </source>
</evidence>
<dbReference type="OMA" id="YGFFCRA"/>
<gene>
    <name evidence="19" type="primary">LOC113794679</name>
</gene>
<evidence type="ECO:0000313" key="18">
    <source>
        <dbReference type="Proteomes" id="UP000515146"/>
    </source>
</evidence>
<dbReference type="InterPro" id="IPR005919">
    <property type="entry name" value="Pmev_kin_anim"/>
</dbReference>
<dbReference type="Pfam" id="PF04275">
    <property type="entry name" value="P-mevalo_kinase"/>
    <property type="match status" value="1"/>
</dbReference>
<dbReference type="UniPathway" id="UPA00057">
    <property type="reaction ID" value="UER00099"/>
</dbReference>
<comment type="subcellular location">
    <subcellularLocation>
        <location evidence="1">Cytoplasm</location>
        <location evidence="1">Cytosol</location>
    </subcellularLocation>
</comment>
<reference evidence="19" key="1">
    <citation type="submission" date="2025-08" db="UniProtKB">
        <authorList>
            <consortium name="RefSeq"/>
        </authorList>
    </citation>
    <scope>IDENTIFICATION</scope>
    <source>
        <strain evidence="19">Airmid</strain>
    </source>
</reference>
<sequence>MSLETKRQESIDSIQKLMKPKLLLILSGKRKSGKDFLEQLLMEKYPGKILSFRISAPIKQEYAKCNNLNFEELLTSSEYKESFRKQMVEWSESIRKQDSNYFLRLTILDSYRKNNGHEKPIWILNDARRKTDLEYFDSNNEINLENCKKLLIRIESNDQVRKNRGWKFTNGIDDQTTECGLDNFTDWNYCIQNNGTKDELIEKLLPILSEIDNIL</sequence>
<organism evidence="18 19">
    <name type="scientific">Dermatophagoides pteronyssinus</name>
    <name type="common">European house dust mite</name>
    <dbReference type="NCBI Taxonomy" id="6956"/>
    <lineage>
        <taxon>Eukaryota</taxon>
        <taxon>Metazoa</taxon>
        <taxon>Ecdysozoa</taxon>
        <taxon>Arthropoda</taxon>
        <taxon>Chelicerata</taxon>
        <taxon>Arachnida</taxon>
        <taxon>Acari</taxon>
        <taxon>Acariformes</taxon>
        <taxon>Sarcoptiformes</taxon>
        <taxon>Astigmata</taxon>
        <taxon>Psoroptidia</taxon>
        <taxon>Analgoidea</taxon>
        <taxon>Pyroglyphidae</taxon>
        <taxon>Dermatophagoidinae</taxon>
        <taxon>Dermatophagoides</taxon>
    </lineage>
</organism>
<dbReference type="GO" id="GO:0004631">
    <property type="term" value="F:phosphomevalonate kinase activity"/>
    <property type="evidence" value="ECO:0007669"/>
    <property type="project" value="UniProtKB-EC"/>
</dbReference>
<dbReference type="EC" id="2.7.4.2" evidence="3"/>
<keyword evidence="13" id="KW-0756">Sterol biosynthesis</keyword>
<evidence type="ECO:0000256" key="4">
    <source>
        <dbReference type="ARBA" id="ARBA00022490"/>
    </source>
</evidence>
<evidence type="ECO:0000256" key="9">
    <source>
        <dbReference type="ARBA" id="ARBA00022777"/>
    </source>
</evidence>
<dbReference type="OrthoDB" id="2401875at2759"/>
<dbReference type="Proteomes" id="UP000515146">
    <property type="component" value="Unplaced"/>
</dbReference>
<dbReference type="PANTHER" id="PTHR13101">
    <property type="entry name" value="PHOSPHOMEVALONATE KINASE"/>
    <property type="match status" value="1"/>
</dbReference>
<keyword evidence="8" id="KW-0547">Nucleotide-binding</keyword>
<dbReference type="KEGG" id="dpte:113794679"/>
<dbReference type="Gene3D" id="3.40.50.300">
    <property type="entry name" value="P-loop containing nucleotide triphosphate hydrolases"/>
    <property type="match status" value="1"/>
</dbReference>
<comment type="pathway">
    <text evidence="2">Isoprenoid biosynthesis; isopentenyl diphosphate biosynthesis via mevalonate pathway; isopentenyl diphosphate from (R)-mevalonate: step 2/3.</text>
</comment>
<evidence type="ECO:0000256" key="15">
    <source>
        <dbReference type="ARBA" id="ARBA00023166"/>
    </source>
</evidence>
<evidence type="ECO:0000256" key="12">
    <source>
        <dbReference type="ARBA" id="ARBA00022955"/>
    </source>
</evidence>
<dbReference type="AlphaFoldDB" id="A0A6P6Y552"/>
<evidence type="ECO:0000256" key="8">
    <source>
        <dbReference type="ARBA" id="ARBA00022741"/>
    </source>
</evidence>
<dbReference type="GO" id="GO:0019287">
    <property type="term" value="P:isopentenyl diphosphate biosynthetic process, mevalonate pathway"/>
    <property type="evidence" value="ECO:0007669"/>
    <property type="project" value="UniProtKB-UniPathway"/>
</dbReference>
<keyword evidence="18" id="KW-1185">Reference proteome</keyword>
<evidence type="ECO:0000256" key="2">
    <source>
        <dbReference type="ARBA" id="ARBA00005017"/>
    </source>
</evidence>
<keyword evidence="11" id="KW-0067">ATP-binding</keyword>
<dbReference type="FunCoup" id="A0A6P6Y552">
    <property type="interactions" value="504"/>
</dbReference>
<proteinExistence type="predicted"/>
<keyword evidence="7" id="KW-0808">Transferase</keyword>
<accession>A0A6P6Y552</accession>
<name>A0A6P6Y552_DERPT</name>
<keyword evidence="4" id="KW-0963">Cytoplasm</keyword>
<dbReference type="InParanoid" id="A0A6P6Y552"/>
<keyword evidence="10" id="KW-0152">Cholesterol biosynthesis</keyword>
<dbReference type="GO" id="GO:0005829">
    <property type="term" value="C:cytosol"/>
    <property type="evidence" value="ECO:0007669"/>
    <property type="project" value="UniProtKB-SubCell"/>
</dbReference>
<evidence type="ECO:0000256" key="1">
    <source>
        <dbReference type="ARBA" id="ARBA00004514"/>
    </source>
</evidence>
<evidence type="ECO:0000256" key="10">
    <source>
        <dbReference type="ARBA" id="ARBA00022778"/>
    </source>
</evidence>
<evidence type="ECO:0000256" key="13">
    <source>
        <dbReference type="ARBA" id="ARBA00023011"/>
    </source>
</evidence>
<dbReference type="GO" id="GO:0005524">
    <property type="term" value="F:ATP binding"/>
    <property type="evidence" value="ECO:0007669"/>
    <property type="project" value="UniProtKB-KW"/>
</dbReference>
<dbReference type="CTD" id="10654"/>
<keyword evidence="5" id="KW-0444">Lipid biosynthesis</keyword>
<evidence type="ECO:0000256" key="3">
    <source>
        <dbReference type="ARBA" id="ARBA00012958"/>
    </source>
</evidence>
<evidence type="ECO:0000256" key="17">
    <source>
        <dbReference type="ARBA" id="ARBA00034549"/>
    </source>
</evidence>
<dbReference type="RefSeq" id="XP_027200607.1">
    <property type="nucleotide sequence ID" value="XM_027344806.1"/>
</dbReference>
<evidence type="ECO:0000256" key="16">
    <source>
        <dbReference type="ARBA" id="ARBA00023221"/>
    </source>
</evidence>
<evidence type="ECO:0000256" key="5">
    <source>
        <dbReference type="ARBA" id="ARBA00022516"/>
    </source>
</evidence>
<evidence type="ECO:0000256" key="14">
    <source>
        <dbReference type="ARBA" id="ARBA00023098"/>
    </source>
</evidence>
<keyword evidence="15" id="KW-1207">Sterol metabolism</keyword>
<keyword evidence="14" id="KW-0443">Lipid metabolism</keyword>
<dbReference type="InterPro" id="IPR027417">
    <property type="entry name" value="P-loop_NTPase"/>
</dbReference>
<keyword evidence="9" id="KW-0418">Kinase</keyword>
<keyword evidence="16" id="KW-0753">Steroid metabolism</keyword>
<evidence type="ECO:0000313" key="19">
    <source>
        <dbReference type="RefSeq" id="XP_027200607.1"/>
    </source>
</evidence>
<evidence type="ECO:0000256" key="11">
    <source>
        <dbReference type="ARBA" id="ARBA00022840"/>
    </source>
</evidence>
<keyword evidence="6" id="KW-0153">Cholesterol metabolism</keyword>
<dbReference type="GO" id="GO:0006695">
    <property type="term" value="P:cholesterol biosynthetic process"/>
    <property type="evidence" value="ECO:0007669"/>
    <property type="project" value="UniProtKB-KW"/>
</dbReference>
<evidence type="ECO:0000256" key="6">
    <source>
        <dbReference type="ARBA" id="ARBA00022548"/>
    </source>
</evidence>
<protein>
    <recommendedName>
        <fullName evidence="17">Phosphomevalonate kinase</fullName>
        <ecNumber evidence="3">2.7.4.2</ecNumber>
    </recommendedName>
</protein>